<protein>
    <recommendedName>
        <fullName evidence="1">Nonsense-mediated mRNA decay factor</fullName>
    </recommendedName>
</protein>
<evidence type="ECO:0000259" key="4">
    <source>
        <dbReference type="Pfam" id="PF10374"/>
    </source>
</evidence>
<dbReference type="InterPro" id="IPR011990">
    <property type="entry name" value="TPR-like_helical_dom_sf"/>
</dbReference>
<feature type="domain" description="Telomerase activating protein Est1-like N-terminal" evidence="4">
    <location>
        <begin position="72"/>
        <end position="187"/>
    </location>
</feature>
<name>A0A9P7MS34_9HYPO</name>
<feature type="compositionally biased region" description="Polar residues" evidence="2">
    <location>
        <begin position="676"/>
        <end position="688"/>
    </location>
</feature>
<feature type="domain" description="DNA/RNA-binding" evidence="3">
    <location>
        <begin position="197"/>
        <end position="472"/>
    </location>
</feature>
<feature type="region of interest" description="Disordered" evidence="2">
    <location>
        <begin position="547"/>
        <end position="715"/>
    </location>
</feature>
<dbReference type="SUPFAM" id="SSF48452">
    <property type="entry name" value="TPR-like"/>
    <property type="match status" value="1"/>
</dbReference>
<dbReference type="InterPro" id="IPR019458">
    <property type="entry name" value="Est1-like_N"/>
</dbReference>
<feature type="compositionally biased region" description="Polar residues" evidence="2">
    <location>
        <begin position="762"/>
        <end position="773"/>
    </location>
</feature>
<proteinExistence type="predicted"/>
<dbReference type="Proteomes" id="UP000784919">
    <property type="component" value="Unassembled WGS sequence"/>
</dbReference>
<feature type="region of interest" description="Disordered" evidence="2">
    <location>
        <begin position="819"/>
        <end position="844"/>
    </location>
</feature>
<reference evidence="5" key="1">
    <citation type="journal article" date="2020" name="bioRxiv">
        <title>Whole genome comparisons of ergot fungi reveals the divergence and evolution of species within the genus Claviceps are the result of varying mechanisms driving genome evolution and host range expansion.</title>
        <authorList>
            <person name="Wyka S.A."/>
            <person name="Mondo S.J."/>
            <person name="Liu M."/>
            <person name="Dettman J."/>
            <person name="Nalam V."/>
            <person name="Broders K.D."/>
        </authorList>
    </citation>
    <scope>NUCLEOTIDE SEQUENCE</scope>
    <source>
        <strain evidence="5">CCC 1102</strain>
    </source>
</reference>
<gene>
    <name evidence="5" type="ORF">E4U56_001759</name>
</gene>
<feature type="compositionally biased region" description="Low complexity" evidence="2">
    <location>
        <begin position="579"/>
        <end position="616"/>
    </location>
</feature>
<evidence type="ECO:0000256" key="2">
    <source>
        <dbReference type="SAM" id="MobiDB-lite"/>
    </source>
</evidence>
<dbReference type="Pfam" id="PF10374">
    <property type="entry name" value="EST1"/>
    <property type="match status" value="1"/>
</dbReference>
<feature type="compositionally biased region" description="Low complexity" evidence="2">
    <location>
        <begin position="627"/>
        <end position="636"/>
    </location>
</feature>
<organism evidence="5 6">
    <name type="scientific">Claviceps arundinis</name>
    <dbReference type="NCBI Taxonomy" id="1623583"/>
    <lineage>
        <taxon>Eukaryota</taxon>
        <taxon>Fungi</taxon>
        <taxon>Dikarya</taxon>
        <taxon>Ascomycota</taxon>
        <taxon>Pezizomycotina</taxon>
        <taxon>Sordariomycetes</taxon>
        <taxon>Hypocreomycetidae</taxon>
        <taxon>Hypocreales</taxon>
        <taxon>Clavicipitaceae</taxon>
        <taxon>Claviceps</taxon>
    </lineage>
</organism>
<evidence type="ECO:0000256" key="1">
    <source>
        <dbReference type="RuleBase" id="RU369098"/>
    </source>
</evidence>
<dbReference type="Gene3D" id="1.25.40.10">
    <property type="entry name" value="Tetratricopeptide repeat domain"/>
    <property type="match status" value="1"/>
</dbReference>
<feature type="region of interest" description="Disordered" evidence="2">
    <location>
        <begin position="755"/>
        <end position="775"/>
    </location>
</feature>
<feature type="compositionally biased region" description="Low complexity" evidence="2">
    <location>
        <begin position="787"/>
        <end position="798"/>
    </location>
</feature>
<dbReference type="InterPro" id="IPR045153">
    <property type="entry name" value="Est1/Ebs1-like"/>
</dbReference>
<keyword evidence="1" id="KW-0866">Nonsense-mediated mRNA decay</keyword>
<dbReference type="PANTHER" id="PTHR15696">
    <property type="entry name" value="SMG-7 SUPPRESSOR WITH MORPHOLOGICAL EFFECT ON GENITALIA PROTEIN 7"/>
    <property type="match status" value="1"/>
</dbReference>
<feature type="compositionally biased region" description="Basic and acidic residues" evidence="2">
    <location>
        <begin position="560"/>
        <end position="573"/>
    </location>
</feature>
<dbReference type="PANTHER" id="PTHR15696:SF36">
    <property type="entry name" value="NONSENSE-MEDIATED MRNA DECAY FACTOR"/>
    <property type="match status" value="1"/>
</dbReference>
<comment type="subcellular location">
    <subcellularLocation>
        <location evidence="1">Nucleus</location>
    </subcellularLocation>
</comment>
<dbReference type="AlphaFoldDB" id="A0A9P7MS34"/>
<comment type="function">
    <text evidence="1">Plays a role in nonsense-mediated mRNA decay.</text>
</comment>
<evidence type="ECO:0000313" key="5">
    <source>
        <dbReference type="EMBL" id="KAG5965523.1"/>
    </source>
</evidence>
<evidence type="ECO:0000313" key="6">
    <source>
        <dbReference type="Proteomes" id="UP000784919"/>
    </source>
</evidence>
<evidence type="ECO:0000259" key="3">
    <source>
        <dbReference type="Pfam" id="PF10373"/>
    </source>
</evidence>
<comment type="caution">
    <text evidence="5">The sequence shown here is derived from an EMBL/GenBank/DDBJ whole genome shotgun (WGS) entry which is preliminary data.</text>
</comment>
<feature type="region of interest" description="Disordered" evidence="2">
    <location>
        <begin position="785"/>
        <end position="804"/>
    </location>
</feature>
<dbReference type="GO" id="GO:0005634">
    <property type="term" value="C:nucleus"/>
    <property type="evidence" value="ECO:0007669"/>
    <property type="project" value="UniProtKB-SubCell"/>
</dbReference>
<accession>A0A9P7MS34</accession>
<dbReference type="OrthoDB" id="69928at2759"/>
<sequence length="1020" mass="112700">MASTTSQASPFWHQALKLRKHLLRQIGKLQTEKTSAVDLSQFVAVESLLEKFRLAFVHTIFLDFPWAVKENAEEALWSLHTSINSEYRRIQGRLQHTSHAVERRKVEKSYHNFLRVAQKFYKGYIQRLTARYDVPELRRIARGIDTQQMEGIDQISPVPAELRKMVSKSCYSTLLRMGDLSRYRTQARHKNSGFETALTYYSLAHQLNPESGHAYHQMGIVHLDQGNHLDVVYYFYRSWAVESSHPLANANLEAEFKSLSLSKDRLNASDTQDAFSMWFVKLHALFYKGENFPQQAELEGEIMHRLEMACHSEQSTVTLFKMALINIAAHHVASTKYAESQTPAASRFYQFTLRFNAMFMSHFCATVEVELKEAASMEESDTTSATCAKFTPAVQALLPVLRIYSMWLAAHRQEIRAGVEAFGGVVPAMVQKLANVFTLLCVFSCSQEGLATCPYLLSEDLGIQGFIPLSEDRVPEACRCFCSEDGAPKAYLEEPSSQLNPAQESAARVLDILRCAYFLAEEATLPMSYKVADSLLIFEYSSEASSTLPAATPTPVASRVESHGEKTGRDNSGRKSRVNVDSSHNNSNNSSSNRKTSSDSTSNDNKNINNVESNSNKRSDKRHKSNGNKSNSNNNKSNDKERNNTKINNTKTVKIKTESIKINNANPKEKCNNNKDTNIGNKRGSNTRTAHETENVFEPPGAHEKPEQASKATSHRMYEQTDIGPRSSLDGALQVHESTEDEAESRVFDMLAPFLKPPTPQPHQQQGRSSAESSYGMHTATANEILGSFSTGPSPTSSAPLGDPSGKYAQLPWAWFNTPKPDDAVGGPSPSGRDAFSAQPSPYDSPRNLFATGTLLDDPFATPGRAHYGAVTNGMAAPQSRGNYESPASLVELTDHKNSLLQAFSATNIPRSSPFTQWAENQSSMEYSEGMLSRQPRVHDHATAAAASHQAIGTSSFSHPSSLYQGTPANVVGLGLGTAGGQFVPADLAMGEHAGQYYHIDHAASSYNDAIMQGAYYGNK</sequence>
<dbReference type="Pfam" id="PF10373">
    <property type="entry name" value="EST1_DNA_bind"/>
    <property type="match status" value="1"/>
</dbReference>
<dbReference type="GO" id="GO:0000184">
    <property type="term" value="P:nuclear-transcribed mRNA catabolic process, nonsense-mediated decay"/>
    <property type="evidence" value="ECO:0007669"/>
    <property type="project" value="UniProtKB-KW"/>
</dbReference>
<dbReference type="EMBL" id="SRPS01000151">
    <property type="protein sequence ID" value="KAG5965523.1"/>
    <property type="molecule type" value="Genomic_DNA"/>
</dbReference>
<keyword evidence="1" id="KW-0539">Nucleus</keyword>
<dbReference type="InterPro" id="IPR018834">
    <property type="entry name" value="DNA/RNA-bd_Est1-type"/>
</dbReference>